<dbReference type="EMBL" id="JBEPLU010000001">
    <property type="protein sequence ID" value="MET3525541.1"/>
    <property type="molecule type" value="Genomic_DNA"/>
</dbReference>
<feature type="signal peptide" evidence="1">
    <location>
        <begin position="1"/>
        <end position="24"/>
    </location>
</feature>
<protein>
    <recommendedName>
        <fullName evidence="4">Transporter</fullName>
    </recommendedName>
</protein>
<reference evidence="2 3" key="1">
    <citation type="submission" date="2024-06" db="EMBL/GenBank/DDBJ databases">
        <title>Genomic Encyclopedia of Type Strains, Phase IV (KMG-IV): sequencing the most valuable type-strain genomes for metagenomic binning, comparative biology and taxonomic classification.</title>
        <authorList>
            <person name="Goeker M."/>
        </authorList>
    </citation>
    <scope>NUCLEOTIDE SEQUENCE [LARGE SCALE GENOMIC DNA]</scope>
    <source>
        <strain evidence="2 3">DSM 17809</strain>
    </source>
</reference>
<evidence type="ECO:0008006" key="4">
    <source>
        <dbReference type="Google" id="ProtNLM"/>
    </source>
</evidence>
<evidence type="ECO:0000256" key="1">
    <source>
        <dbReference type="SAM" id="SignalP"/>
    </source>
</evidence>
<evidence type="ECO:0000313" key="2">
    <source>
        <dbReference type="EMBL" id="MET3525541.1"/>
    </source>
</evidence>
<organism evidence="2 3">
    <name type="scientific">Phenylobacterium koreense</name>
    <dbReference type="NCBI Taxonomy" id="266125"/>
    <lineage>
        <taxon>Bacteria</taxon>
        <taxon>Pseudomonadati</taxon>
        <taxon>Pseudomonadota</taxon>
        <taxon>Alphaproteobacteria</taxon>
        <taxon>Caulobacterales</taxon>
        <taxon>Caulobacteraceae</taxon>
        <taxon>Phenylobacterium</taxon>
    </lineage>
</organism>
<keyword evidence="1" id="KW-0732">Signal</keyword>
<gene>
    <name evidence="2" type="ORF">ABID41_000636</name>
</gene>
<feature type="chain" id="PRO_5046710893" description="Transporter" evidence="1">
    <location>
        <begin position="25"/>
        <end position="288"/>
    </location>
</feature>
<dbReference type="Proteomes" id="UP001549110">
    <property type="component" value="Unassembled WGS sequence"/>
</dbReference>
<comment type="caution">
    <text evidence="2">The sequence shown here is derived from an EMBL/GenBank/DDBJ whole genome shotgun (WGS) entry which is preliminary data.</text>
</comment>
<name>A0ABV2EET5_9CAUL</name>
<accession>A0ABV2EET5</accession>
<keyword evidence="3" id="KW-1185">Reference proteome</keyword>
<sequence>MRLAARAAGVMATVVVALAGAAKAQEADSTGRYDIDDALRRHPHDIGELPTIEAARGRPVTFDLSLRGVYTTNAGTTPSDRIETGYLTPGLGVSVTPVPLMGWSVGAGAAIDGDYYNSDYDDQVGEGRLEGFVYAQRPLGSGTLTAEFVMLGVYADDFSEKDFHLAISNLTYSASLGPIDAELSAEYEHSDVPEERRTRLAALAAHTLAEPQLGYDLTIEGDLIFSDFNGGTNARRNDVTAALVLLAERELGEGLWLTWEAAFVNRFSNRERSRFTAIDLGVEISKAF</sequence>
<evidence type="ECO:0000313" key="3">
    <source>
        <dbReference type="Proteomes" id="UP001549110"/>
    </source>
</evidence>
<proteinExistence type="predicted"/>
<dbReference type="RefSeq" id="WP_331932985.1">
    <property type="nucleotide sequence ID" value="NZ_JBEPLU010000001.1"/>
</dbReference>